<evidence type="ECO:0000313" key="2">
    <source>
        <dbReference type="Proteomes" id="UP001150238"/>
    </source>
</evidence>
<dbReference type="GO" id="GO:0005634">
    <property type="term" value="C:nucleus"/>
    <property type="evidence" value="ECO:0007669"/>
    <property type="project" value="TreeGrafter"/>
</dbReference>
<dbReference type="InterPro" id="IPR046341">
    <property type="entry name" value="SET_dom_sf"/>
</dbReference>
<dbReference type="InterPro" id="IPR050600">
    <property type="entry name" value="SETD3_SETD6_MTase"/>
</dbReference>
<sequence length="428" mass="47440">MASEDPNATALKVWLAQNNGYFDPNTGFCKTNSGFSIIANTSLPAESTIVTTPFSLAITRKVAAEALVQILKNRSALESWNERQCIASYLCFHHILNGESLNLRHRPYVQTLPTPDQLRTGLFLSSAERELFQGTNLYGAIQDREQEWKSEWNQCHKVVAGVEEAWARAFTWWVISFSRSLGRFLSAFRELYLTSASHISSRAFPSTLLSKNPSLLSSPSTEPILLPGIDSLNHARGQPVSWVVTYPNELNQTPEPCISLILHSSTPAGSELFNNYGAKPNSELILGYGFSLAENPDDTIILKIGGGGSDTKKWEIGRSSRGEEGLGAEGLWTEVLSLISQNTTYNYEDELDASSMLGEMIRSVIEKLPTSKRSLDPGQIRPDVIEMFRNYLEGQRDILDSLLAFVDAKEQSAIEKARSEGVDIVLED</sequence>
<comment type="caution">
    <text evidence="1">The sequence shown here is derived from an EMBL/GenBank/DDBJ whole genome shotgun (WGS) entry which is preliminary data.</text>
</comment>
<dbReference type="Gene3D" id="3.90.1410.10">
    <property type="entry name" value="set domain protein methyltransferase, domain 1"/>
    <property type="match status" value="1"/>
</dbReference>
<proteinExistence type="predicted"/>
<dbReference type="PANTHER" id="PTHR13271:SF147">
    <property type="entry name" value="PROTEIN-LYSINE N-METHYLTRANSFERASE EFM1-RELATED"/>
    <property type="match status" value="1"/>
</dbReference>
<dbReference type="AlphaFoldDB" id="A0A9W9AYX7"/>
<dbReference type="GO" id="GO:0016279">
    <property type="term" value="F:protein-lysine N-methyltransferase activity"/>
    <property type="evidence" value="ECO:0007669"/>
    <property type="project" value="TreeGrafter"/>
</dbReference>
<reference evidence="1" key="1">
    <citation type="submission" date="2022-08" db="EMBL/GenBank/DDBJ databases">
        <authorList>
            <consortium name="DOE Joint Genome Institute"/>
            <person name="Min B."/>
            <person name="Riley R."/>
            <person name="Sierra-Patev S."/>
            <person name="Naranjo-Ortiz M."/>
            <person name="Looney B."/>
            <person name="Konkel Z."/>
            <person name="Slot J.C."/>
            <person name="Sakamoto Y."/>
            <person name="Steenwyk J.L."/>
            <person name="Rokas A."/>
            <person name="Carro J."/>
            <person name="Camarero S."/>
            <person name="Ferreira P."/>
            <person name="Molpeceres G."/>
            <person name="Ruiz-Duenas F.J."/>
            <person name="Serrano A."/>
            <person name="Henrissat B."/>
            <person name="Drula E."/>
            <person name="Hughes K.W."/>
            <person name="Mata J.L."/>
            <person name="Ishikawa N.K."/>
            <person name="Vargas-Isla R."/>
            <person name="Ushijima S."/>
            <person name="Smith C.A."/>
            <person name="Ahrendt S."/>
            <person name="Andreopoulos W."/>
            <person name="He G."/>
            <person name="Labutti K."/>
            <person name="Lipzen A."/>
            <person name="Ng V."/>
            <person name="Sandor L."/>
            <person name="Barry K."/>
            <person name="Martinez A.T."/>
            <person name="Xiao Y."/>
            <person name="Gibbons J.G."/>
            <person name="Terashima K."/>
            <person name="Hibbett D.S."/>
            <person name="Grigoriev I.V."/>
        </authorList>
    </citation>
    <scope>NUCLEOTIDE SEQUENCE</scope>
    <source>
        <strain evidence="1">Sp2 HRB7682 ss15</strain>
    </source>
</reference>
<evidence type="ECO:0000313" key="1">
    <source>
        <dbReference type="EMBL" id="KAJ4492214.1"/>
    </source>
</evidence>
<reference evidence="1" key="2">
    <citation type="journal article" date="2023" name="Proc. Natl. Acad. Sci. U.S.A.">
        <title>A global phylogenomic analysis of the shiitake genus Lentinula.</title>
        <authorList>
            <person name="Sierra-Patev S."/>
            <person name="Min B."/>
            <person name="Naranjo-Ortiz M."/>
            <person name="Looney B."/>
            <person name="Konkel Z."/>
            <person name="Slot J.C."/>
            <person name="Sakamoto Y."/>
            <person name="Steenwyk J.L."/>
            <person name="Rokas A."/>
            <person name="Carro J."/>
            <person name="Camarero S."/>
            <person name="Ferreira P."/>
            <person name="Molpeceres G."/>
            <person name="Ruiz-Duenas F.J."/>
            <person name="Serrano A."/>
            <person name="Henrissat B."/>
            <person name="Drula E."/>
            <person name="Hughes K.W."/>
            <person name="Mata J.L."/>
            <person name="Ishikawa N.K."/>
            <person name="Vargas-Isla R."/>
            <person name="Ushijima S."/>
            <person name="Smith C.A."/>
            <person name="Donoghue J."/>
            <person name="Ahrendt S."/>
            <person name="Andreopoulos W."/>
            <person name="He G."/>
            <person name="LaButti K."/>
            <person name="Lipzen A."/>
            <person name="Ng V."/>
            <person name="Riley R."/>
            <person name="Sandor L."/>
            <person name="Barry K."/>
            <person name="Martinez A.T."/>
            <person name="Xiao Y."/>
            <person name="Gibbons J.G."/>
            <person name="Terashima K."/>
            <person name="Grigoriev I.V."/>
            <person name="Hibbett D."/>
        </authorList>
    </citation>
    <scope>NUCLEOTIDE SEQUENCE</scope>
    <source>
        <strain evidence="1">Sp2 HRB7682 ss15</strain>
    </source>
</reference>
<dbReference type="EMBL" id="JANVFS010000005">
    <property type="protein sequence ID" value="KAJ4492214.1"/>
    <property type="molecule type" value="Genomic_DNA"/>
</dbReference>
<dbReference type="PANTHER" id="PTHR13271">
    <property type="entry name" value="UNCHARACTERIZED PUTATIVE METHYLTRANSFERASE"/>
    <property type="match status" value="1"/>
</dbReference>
<dbReference type="SUPFAM" id="SSF82199">
    <property type="entry name" value="SET domain"/>
    <property type="match status" value="1"/>
</dbReference>
<organism evidence="1 2">
    <name type="scientific">Lentinula lateritia</name>
    <dbReference type="NCBI Taxonomy" id="40482"/>
    <lineage>
        <taxon>Eukaryota</taxon>
        <taxon>Fungi</taxon>
        <taxon>Dikarya</taxon>
        <taxon>Basidiomycota</taxon>
        <taxon>Agaricomycotina</taxon>
        <taxon>Agaricomycetes</taxon>
        <taxon>Agaricomycetidae</taxon>
        <taxon>Agaricales</taxon>
        <taxon>Marasmiineae</taxon>
        <taxon>Omphalotaceae</taxon>
        <taxon>Lentinula</taxon>
    </lineage>
</organism>
<accession>A0A9W9AYX7</accession>
<gene>
    <name evidence="1" type="ORF">C8J55DRAFT_419726</name>
</gene>
<protein>
    <submittedName>
        <fullName evidence="1">SET domain protein</fullName>
    </submittedName>
</protein>
<dbReference type="Proteomes" id="UP001150238">
    <property type="component" value="Unassembled WGS sequence"/>
</dbReference>
<name>A0A9W9AYX7_9AGAR</name>